<evidence type="ECO:0000313" key="2">
    <source>
        <dbReference type="EMBL" id="VEL08589.1"/>
    </source>
</evidence>
<accession>A0A448WCN2</accession>
<organism evidence="2 3">
    <name type="scientific">Protopolystoma xenopodis</name>
    <dbReference type="NCBI Taxonomy" id="117903"/>
    <lineage>
        <taxon>Eukaryota</taxon>
        <taxon>Metazoa</taxon>
        <taxon>Spiralia</taxon>
        <taxon>Lophotrochozoa</taxon>
        <taxon>Platyhelminthes</taxon>
        <taxon>Monogenea</taxon>
        <taxon>Polyopisthocotylea</taxon>
        <taxon>Polystomatidea</taxon>
        <taxon>Polystomatidae</taxon>
        <taxon>Protopolystoma</taxon>
    </lineage>
</organism>
<proteinExistence type="predicted"/>
<feature type="compositionally biased region" description="Basic and acidic residues" evidence="1">
    <location>
        <begin position="234"/>
        <end position="246"/>
    </location>
</feature>
<reference evidence="2" key="1">
    <citation type="submission" date="2018-11" db="EMBL/GenBank/DDBJ databases">
        <authorList>
            <consortium name="Pathogen Informatics"/>
        </authorList>
    </citation>
    <scope>NUCLEOTIDE SEQUENCE</scope>
</reference>
<comment type="caution">
    <text evidence="2">The sequence shown here is derived from an EMBL/GenBank/DDBJ whole genome shotgun (WGS) entry which is preliminary data.</text>
</comment>
<keyword evidence="3" id="KW-1185">Reference proteome</keyword>
<dbReference type="OrthoDB" id="10013007at2759"/>
<evidence type="ECO:0000256" key="1">
    <source>
        <dbReference type="SAM" id="MobiDB-lite"/>
    </source>
</evidence>
<evidence type="ECO:0000313" key="3">
    <source>
        <dbReference type="Proteomes" id="UP000784294"/>
    </source>
</evidence>
<dbReference type="AlphaFoldDB" id="A0A448WCN2"/>
<gene>
    <name evidence="2" type="ORF">PXEA_LOCUS2029</name>
</gene>
<name>A0A448WCN2_9PLAT</name>
<feature type="compositionally biased region" description="Low complexity" evidence="1">
    <location>
        <begin position="252"/>
        <end position="264"/>
    </location>
</feature>
<protein>
    <submittedName>
        <fullName evidence="2">Uncharacterized protein</fullName>
    </submittedName>
</protein>
<feature type="compositionally biased region" description="Polar residues" evidence="1">
    <location>
        <begin position="219"/>
        <end position="232"/>
    </location>
</feature>
<feature type="non-terminal residue" evidence="2">
    <location>
        <position position="1"/>
    </location>
</feature>
<dbReference type="EMBL" id="CAAALY010004325">
    <property type="protein sequence ID" value="VEL08589.1"/>
    <property type="molecule type" value="Genomic_DNA"/>
</dbReference>
<dbReference type="Proteomes" id="UP000784294">
    <property type="component" value="Unassembled WGS sequence"/>
</dbReference>
<sequence length="300" mass="31751">ISNPQLPDLAFLRRNFLRRSDGQFSRSPASAKASSPASAAICINTTTTATANNQLCENSTEIGRVGFKKTVTGGGSQRQPATRRQHTSLSSLFSRQSAFFPSAGLGPTSDGFEPCSARQNGIAIGWPYPLASSRLQTAGRNAGGQEVEPPGLREQRLPHILFDLQTFAGGSPVVALKERLDAQAAAEARASAFAEVEAVLAAAKQAAVGNQQQRQQQQHRMPTLTSAGQPDNLSARKENGSKDRCKSPLAHSDQPSSSFQLSSLGRNDGSSVFEAGKPDSGPQISSVSSDGKCPWYIAQL</sequence>
<feature type="region of interest" description="Disordered" evidence="1">
    <location>
        <begin position="210"/>
        <end position="290"/>
    </location>
</feature>